<feature type="transmembrane region" description="Helical" evidence="6">
    <location>
        <begin position="44"/>
        <end position="66"/>
    </location>
</feature>
<dbReference type="PATRIC" id="fig|1217709.3.peg.2660"/>
<feature type="transmembrane region" description="Helical" evidence="6">
    <location>
        <begin position="355"/>
        <end position="374"/>
    </location>
</feature>
<feature type="transmembrane region" description="Helical" evidence="6">
    <location>
        <begin position="168"/>
        <end position="185"/>
    </location>
</feature>
<dbReference type="EMBL" id="APRJ01000015">
    <property type="protein sequence ID" value="ENW85217.1"/>
    <property type="molecule type" value="Genomic_DNA"/>
</dbReference>
<dbReference type="GO" id="GO:0005886">
    <property type="term" value="C:plasma membrane"/>
    <property type="evidence" value="ECO:0007669"/>
    <property type="project" value="UniProtKB-SubCell"/>
</dbReference>
<feature type="transmembrane region" description="Helical" evidence="6">
    <location>
        <begin position="12"/>
        <end position="32"/>
    </location>
</feature>
<gene>
    <name evidence="7" type="ORF">F906_02744</name>
</gene>
<name>N9KMA9_9GAMM</name>
<keyword evidence="8" id="KW-1185">Reference proteome</keyword>
<keyword evidence="4 6" id="KW-1133">Transmembrane helix</keyword>
<keyword evidence="5 6" id="KW-0472">Membrane</keyword>
<dbReference type="PANTHER" id="PTHR30250">
    <property type="entry name" value="PST FAMILY PREDICTED COLANIC ACID TRANSPORTER"/>
    <property type="match status" value="1"/>
</dbReference>
<dbReference type="AlphaFoldDB" id="N9KMA9"/>
<evidence type="ECO:0000256" key="4">
    <source>
        <dbReference type="ARBA" id="ARBA00022989"/>
    </source>
</evidence>
<feature type="transmembrane region" description="Helical" evidence="6">
    <location>
        <begin position="380"/>
        <end position="401"/>
    </location>
</feature>
<feature type="transmembrane region" description="Helical" evidence="6">
    <location>
        <begin position="206"/>
        <end position="227"/>
    </location>
</feature>
<feature type="transmembrane region" description="Helical" evidence="6">
    <location>
        <begin position="290"/>
        <end position="311"/>
    </location>
</feature>
<dbReference type="PANTHER" id="PTHR30250:SF11">
    <property type="entry name" value="O-ANTIGEN TRANSPORTER-RELATED"/>
    <property type="match status" value="1"/>
</dbReference>
<protein>
    <recommendedName>
        <fullName evidence="9">Polysaccharide biosynthesis protein C-terminal domain-containing protein</fullName>
    </recommendedName>
</protein>
<comment type="caution">
    <text evidence="7">The sequence shown here is derived from an EMBL/GenBank/DDBJ whole genome shotgun (WGS) entry which is preliminary data.</text>
</comment>
<sequence length="424" mass="48772">MFFEKKIFSNSLWMMLEKFLGIFGLIFVNSYMAKYIGPENFGKLAFTTSIFIFVQTLSWFGAQNILFKRFSENIQSGIRLAISTQLMRNSIYFIISIFALIYLWFSSDTLTFVFGVGNFIASYFLVNDFFSIHNNSQLISIVNALTNIIGLFLALTLRFILVLFEADAYTMIFPIIIMAMIPFFLRKTYFYKKYKKIQNKKYNKKYNNYMLMTGGSLVLSTLSIVLYTQISNIFLAKFTSFADLGVYNVALTLGAAWNFINIALITSYFSKIYATSNDLVELRYLRQIHWLIILVALSAMTGVFLFGSWGVRVLYGEEFIDAIKLLPFIVFATMLSALGTVSYRYIMKLNGYKYLSIKMLIVSLLSIPLSYFSIQNYGILGAAYCFIVIELLSLTIANYFFKNGCILKMHLKVFGFKSKVKEII</sequence>
<dbReference type="Pfam" id="PF13440">
    <property type="entry name" value="Polysacc_synt_3"/>
    <property type="match status" value="1"/>
</dbReference>
<proteinExistence type="predicted"/>
<feature type="transmembrane region" description="Helical" evidence="6">
    <location>
        <begin position="247"/>
        <end position="269"/>
    </location>
</feature>
<feature type="transmembrane region" description="Helical" evidence="6">
    <location>
        <begin position="86"/>
        <end position="104"/>
    </location>
</feature>
<evidence type="ECO:0000256" key="3">
    <source>
        <dbReference type="ARBA" id="ARBA00022692"/>
    </source>
</evidence>
<accession>N9KMA9</accession>
<evidence type="ECO:0008006" key="9">
    <source>
        <dbReference type="Google" id="ProtNLM"/>
    </source>
</evidence>
<evidence type="ECO:0000256" key="6">
    <source>
        <dbReference type="SAM" id="Phobius"/>
    </source>
</evidence>
<evidence type="ECO:0000256" key="1">
    <source>
        <dbReference type="ARBA" id="ARBA00004651"/>
    </source>
</evidence>
<organism evidence="7 8">
    <name type="scientific">Acinetobacter pseudolwoffii</name>
    <dbReference type="NCBI Taxonomy" id="2053287"/>
    <lineage>
        <taxon>Bacteria</taxon>
        <taxon>Pseudomonadati</taxon>
        <taxon>Pseudomonadota</taxon>
        <taxon>Gammaproteobacteria</taxon>
        <taxon>Moraxellales</taxon>
        <taxon>Moraxellaceae</taxon>
        <taxon>Acinetobacter</taxon>
    </lineage>
</organism>
<dbReference type="HOGENOM" id="CLU_022017_8_1_6"/>
<reference evidence="7 8" key="1">
    <citation type="submission" date="2013-02" db="EMBL/GenBank/DDBJ databases">
        <title>The Genome Sequence of Acinetobacter sp. NIPH 713.</title>
        <authorList>
            <consortium name="The Broad Institute Genome Sequencing Platform"/>
            <consortium name="The Broad Institute Genome Sequencing Center for Infectious Disease"/>
            <person name="Cerqueira G."/>
            <person name="Feldgarden M."/>
            <person name="Courvalin P."/>
            <person name="Perichon B."/>
            <person name="Grillot-Courvalin C."/>
            <person name="Clermont D."/>
            <person name="Rocha E."/>
            <person name="Yoon E.-J."/>
            <person name="Nemec A."/>
            <person name="Walker B."/>
            <person name="Young S.K."/>
            <person name="Zeng Q."/>
            <person name="Gargeya S."/>
            <person name="Fitzgerald M."/>
            <person name="Haas B."/>
            <person name="Abouelleil A."/>
            <person name="Alvarado L."/>
            <person name="Arachchi H.M."/>
            <person name="Berlin A.M."/>
            <person name="Chapman S.B."/>
            <person name="Dewar J."/>
            <person name="Goldberg J."/>
            <person name="Griggs A."/>
            <person name="Gujja S."/>
            <person name="Hansen M."/>
            <person name="Howarth C."/>
            <person name="Imamovic A."/>
            <person name="Larimer J."/>
            <person name="McCowan C."/>
            <person name="Murphy C."/>
            <person name="Neiman D."/>
            <person name="Pearson M."/>
            <person name="Priest M."/>
            <person name="Roberts A."/>
            <person name="Saif S."/>
            <person name="Shea T."/>
            <person name="Sisk P."/>
            <person name="Sykes S."/>
            <person name="Wortman J."/>
            <person name="Nusbaum C."/>
            <person name="Birren B."/>
        </authorList>
    </citation>
    <scope>NUCLEOTIDE SEQUENCE [LARGE SCALE GENOMIC DNA]</scope>
    <source>
        <strain evidence="7 8">NIPH 713</strain>
    </source>
</reference>
<dbReference type="OrthoDB" id="103403at2"/>
<keyword evidence="3 6" id="KW-0812">Transmembrane</keyword>
<evidence type="ECO:0000256" key="5">
    <source>
        <dbReference type="ARBA" id="ARBA00023136"/>
    </source>
</evidence>
<feature type="transmembrane region" description="Helical" evidence="6">
    <location>
        <begin position="110"/>
        <end position="126"/>
    </location>
</feature>
<dbReference type="InterPro" id="IPR050833">
    <property type="entry name" value="Poly_Biosynth_Transport"/>
</dbReference>
<evidence type="ECO:0000256" key="2">
    <source>
        <dbReference type="ARBA" id="ARBA00022475"/>
    </source>
</evidence>
<dbReference type="Proteomes" id="UP000023774">
    <property type="component" value="Unassembled WGS sequence"/>
</dbReference>
<feature type="transmembrane region" description="Helical" evidence="6">
    <location>
        <begin position="323"/>
        <end position="343"/>
    </location>
</feature>
<evidence type="ECO:0000313" key="8">
    <source>
        <dbReference type="Proteomes" id="UP000023774"/>
    </source>
</evidence>
<keyword evidence="2" id="KW-1003">Cell membrane</keyword>
<feature type="transmembrane region" description="Helical" evidence="6">
    <location>
        <begin position="138"/>
        <end position="162"/>
    </location>
</feature>
<comment type="subcellular location">
    <subcellularLocation>
        <location evidence="1">Cell membrane</location>
        <topology evidence="1">Multi-pass membrane protein</topology>
    </subcellularLocation>
</comment>
<evidence type="ECO:0000313" key="7">
    <source>
        <dbReference type="EMBL" id="ENW85217.1"/>
    </source>
</evidence>